<reference evidence="3 4" key="1">
    <citation type="submission" date="2018-05" db="EMBL/GenBank/DDBJ databases">
        <authorList>
            <person name="Datahose"/>
        </authorList>
    </citation>
    <scope>NUCLEOTIDE SEQUENCE</scope>
</reference>
<feature type="domain" description="Immunoglobulin" evidence="2">
    <location>
        <begin position="22"/>
        <end position="117"/>
    </location>
</feature>
<dbReference type="AlphaFoldDB" id="A0AAX7T688"/>
<keyword evidence="1" id="KW-1133">Transmembrane helix</keyword>
<evidence type="ECO:0000259" key="2">
    <source>
        <dbReference type="SMART" id="SM00409"/>
    </source>
</evidence>
<dbReference type="InterPro" id="IPR013106">
    <property type="entry name" value="Ig_V-set"/>
</dbReference>
<dbReference type="InterPro" id="IPR013783">
    <property type="entry name" value="Ig-like_fold"/>
</dbReference>
<organism evidence="3 4">
    <name type="scientific">Astatotilapia calliptera</name>
    <name type="common">Eastern happy</name>
    <name type="synonym">Chromis callipterus</name>
    <dbReference type="NCBI Taxonomy" id="8154"/>
    <lineage>
        <taxon>Eukaryota</taxon>
        <taxon>Metazoa</taxon>
        <taxon>Chordata</taxon>
        <taxon>Craniata</taxon>
        <taxon>Vertebrata</taxon>
        <taxon>Euteleostomi</taxon>
        <taxon>Actinopterygii</taxon>
        <taxon>Neopterygii</taxon>
        <taxon>Teleostei</taxon>
        <taxon>Neoteleostei</taxon>
        <taxon>Acanthomorphata</taxon>
        <taxon>Ovalentaria</taxon>
        <taxon>Cichlomorphae</taxon>
        <taxon>Cichliformes</taxon>
        <taxon>Cichlidae</taxon>
        <taxon>African cichlids</taxon>
        <taxon>Pseudocrenilabrinae</taxon>
        <taxon>Haplochromini</taxon>
        <taxon>Astatotilapia</taxon>
    </lineage>
</organism>
<dbReference type="Pfam" id="PF07686">
    <property type="entry name" value="V-set"/>
    <property type="match status" value="1"/>
</dbReference>
<dbReference type="SUPFAM" id="SSF48726">
    <property type="entry name" value="Immunoglobulin"/>
    <property type="match status" value="1"/>
</dbReference>
<dbReference type="Proteomes" id="UP000265100">
    <property type="component" value="Chromosome 2"/>
</dbReference>
<accession>A0AAX7T688</accession>
<evidence type="ECO:0000256" key="1">
    <source>
        <dbReference type="SAM" id="Phobius"/>
    </source>
</evidence>
<evidence type="ECO:0000313" key="4">
    <source>
        <dbReference type="Proteomes" id="UP000265100"/>
    </source>
</evidence>
<protein>
    <recommendedName>
        <fullName evidence="2">Immunoglobulin domain-containing protein</fullName>
    </recommendedName>
</protein>
<keyword evidence="4" id="KW-1185">Reference proteome</keyword>
<reference evidence="3" key="4">
    <citation type="submission" date="2025-09" db="UniProtKB">
        <authorList>
            <consortium name="Ensembl"/>
        </authorList>
    </citation>
    <scope>IDENTIFICATION</scope>
</reference>
<sequence length="333" mass="36944">MRNIFYLYLMLSIGRGSDEQIFKTKIVPVGKEMKLTCPRRDVGTLFWIKLVSGDFAKILGRSFSFESVDQRIRTATEPGAFVLYITKARQSDTGVYFCMKTGKQDFKILNGIFLKVEGPKPAFTTAPPSDPVHEKPTFMLQCSVLHDCQDKACPAADTVFCLNAKSHKFHSSLNHTHTNGGAEYEKNLDGLSTTKCFSSYLRNFSTFDSQTYYCATATCVESFSEDTTKGDTEVNRNNTILYLLCAALAISLIVIASLIYSIKNLKTQPYMDCNAAVGLQTNVIGNGGQENLQVDEDSVVYSLATFKKVSKSRTRDTKPAGCIYTDARALVLD</sequence>
<dbReference type="InterPro" id="IPR036179">
    <property type="entry name" value="Ig-like_dom_sf"/>
</dbReference>
<dbReference type="InterPro" id="IPR003599">
    <property type="entry name" value="Ig_sub"/>
</dbReference>
<name>A0AAX7T688_ASTCA</name>
<proteinExistence type="predicted"/>
<dbReference type="Ensembl" id="ENSACLT00000074471.1">
    <property type="protein sequence ID" value="ENSACLP00000052353.1"/>
    <property type="gene ID" value="ENSACLG00000030281.1"/>
</dbReference>
<keyword evidence="1" id="KW-0472">Membrane</keyword>
<dbReference type="Gene3D" id="2.60.40.10">
    <property type="entry name" value="Immunoglobulins"/>
    <property type="match status" value="1"/>
</dbReference>
<evidence type="ECO:0000313" key="3">
    <source>
        <dbReference type="Ensembl" id="ENSACLP00000052353.1"/>
    </source>
</evidence>
<reference evidence="3" key="3">
    <citation type="submission" date="2025-08" db="UniProtKB">
        <authorList>
            <consortium name="Ensembl"/>
        </authorList>
    </citation>
    <scope>IDENTIFICATION</scope>
</reference>
<dbReference type="GeneTree" id="ENSGT00950000182968"/>
<dbReference type="SMART" id="SM00409">
    <property type="entry name" value="IG"/>
    <property type="match status" value="1"/>
</dbReference>
<feature type="transmembrane region" description="Helical" evidence="1">
    <location>
        <begin position="240"/>
        <end position="262"/>
    </location>
</feature>
<keyword evidence="1" id="KW-0812">Transmembrane</keyword>
<reference evidence="4" key="2">
    <citation type="submission" date="2023-03" db="EMBL/GenBank/DDBJ databases">
        <authorList>
            <consortium name="Wellcome Sanger Institute Data Sharing"/>
        </authorList>
    </citation>
    <scope>NUCLEOTIDE SEQUENCE [LARGE SCALE GENOMIC DNA]</scope>
</reference>